<keyword evidence="2 6" id="KW-0812">Transmembrane</keyword>
<feature type="transmembrane region" description="Helical" evidence="6">
    <location>
        <begin position="586"/>
        <end position="606"/>
    </location>
</feature>
<feature type="region of interest" description="Disordered" evidence="5">
    <location>
        <begin position="525"/>
        <end position="546"/>
    </location>
</feature>
<evidence type="ECO:0000256" key="6">
    <source>
        <dbReference type="SAM" id="Phobius"/>
    </source>
</evidence>
<dbReference type="EMBL" id="GGMS01001886">
    <property type="protein sequence ID" value="MBY71089.1"/>
    <property type="molecule type" value="Transcribed_RNA"/>
</dbReference>
<comment type="subcellular location">
    <subcellularLocation>
        <location evidence="1">Membrane</location>
        <topology evidence="1">Multi-pass membrane protein</topology>
    </subcellularLocation>
</comment>
<keyword evidence="9" id="KW-1185">Reference proteome</keyword>
<feature type="transmembrane region" description="Helical" evidence="6">
    <location>
        <begin position="216"/>
        <end position="236"/>
    </location>
</feature>
<evidence type="ECO:0000256" key="5">
    <source>
        <dbReference type="SAM" id="MobiDB-lite"/>
    </source>
</evidence>
<evidence type="ECO:0000313" key="10">
    <source>
        <dbReference type="RefSeq" id="XP_025419886.1"/>
    </source>
</evidence>
<feature type="transmembrane region" description="Helical" evidence="6">
    <location>
        <begin position="48"/>
        <end position="65"/>
    </location>
</feature>
<proteinExistence type="predicted"/>
<feature type="transmembrane region" description="Helical" evidence="6">
    <location>
        <begin position="491"/>
        <end position="511"/>
    </location>
</feature>
<evidence type="ECO:0000256" key="4">
    <source>
        <dbReference type="ARBA" id="ARBA00023136"/>
    </source>
</evidence>
<dbReference type="Proteomes" id="UP000694846">
    <property type="component" value="Unplaced"/>
</dbReference>
<evidence type="ECO:0000313" key="9">
    <source>
        <dbReference type="Proteomes" id="UP000694846"/>
    </source>
</evidence>
<keyword evidence="3 6" id="KW-1133">Transmembrane helix</keyword>
<feature type="region of interest" description="Disordered" evidence="5">
    <location>
        <begin position="34"/>
        <end position="53"/>
    </location>
</feature>
<dbReference type="GO" id="GO:0005774">
    <property type="term" value="C:vacuolar membrane"/>
    <property type="evidence" value="ECO:0007669"/>
    <property type="project" value="TreeGrafter"/>
</dbReference>
<evidence type="ECO:0000313" key="8">
    <source>
        <dbReference type="EMBL" id="MBY71089.1"/>
    </source>
</evidence>
<name>A0A2S2Q088_9HEMI</name>
<protein>
    <submittedName>
        <fullName evidence="8">Proton-coupled amino acid transporter 4</fullName>
    </submittedName>
    <submittedName>
        <fullName evidence="10">Proton-coupled amino acid transporter-like protein CG1139</fullName>
    </submittedName>
</protein>
<evidence type="ECO:0000256" key="1">
    <source>
        <dbReference type="ARBA" id="ARBA00004141"/>
    </source>
</evidence>
<keyword evidence="4 6" id="KW-0472">Membrane</keyword>
<sequence>MVEMQTPNITSPKSETNRMRATSTVMPMAIGSPTASEMKRRRRRRSRLMSTSSSVMSAAAAGIPATDKHKISNNEALIHMVKATVGGGFLAMPEAFHNAGVVTGIVGTVVIGLSVLNMMSFIVRCSQTLRSGKYAAMIIADRNGRDSTGANGEADNDDDNNFEKFAQKYRNSKDLVLDPMDYPDTVAAVFKYGARGRFASWSSFARNFTSASLVTTYYGVNIIYVCIVAGTLKQLIDQYTSGAAEDAWYGLLHGLSIRWYPTLAGLLIIPVGMVRLMKYLVPFSIAANAFMLAGIGAVFYFIFIGDDQQIPLAPEDQAKLVVWPPTRWSLFAGSALCSLEGVGMLLHIENAMSRPLELAGPPFTLHQSMVVIMILNSVLGLCGYLKYGDLCEGSISLNLPRNNRLSEVIKTMIALGILLTYGLQLTVTADLAWQGLRKKIFNVPEGEPGATDDGDDEEWSAKMTAYYYAMRFALILGTIMVATAVPDIGPLVSLVGSVGFSVLGLIVPVAMETVWYYYPKENGGDEDHDDGDGDHDQRGSGRSNGSRAVTAVSATVECAVAAAVATTAEKRTPADRRRSFRRIVRYTKNVVILILALSALVGGAFYNVRDIVNQALRDSSDVKPAF</sequence>
<evidence type="ECO:0000259" key="7">
    <source>
        <dbReference type="Pfam" id="PF01490"/>
    </source>
</evidence>
<feature type="transmembrane region" description="Helical" evidence="6">
    <location>
        <begin position="248"/>
        <end position="269"/>
    </location>
</feature>
<dbReference type="AlphaFoldDB" id="A0A2S2Q088"/>
<dbReference type="OrthoDB" id="1684102at2759"/>
<dbReference type="Pfam" id="PF01490">
    <property type="entry name" value="Aa_trans"/>
    <property type="match status" value="1"/>
</dbReference>
<feature type="domain" description="Amino acid transporter transmembrane" evidence="7">
    <location>
        <begin position="69"/>
        <end position="512"/>
    </location>
</feature>
<evidence type="ECO:0000256" key="3">
    <source>
        <dbReference type="ARBA" id="ARBA00022989"/>
    </source>
</evidence>
<gene>
    <name evidence="8" type="primary">slc36a4_8</name>
    <name evidence="10" type="synonym">LOC112690158</name>
    <name evidence="8" type="ORF">g.11810</name>
</gene>
<feature type="transmembrane region" description="Helical" evidence="6">
    <location>
        <begin position="465"/>
        <end position="485"/>
    </location>
</feature>
<dbReference type="RefSeq" id="XP_025419886.1">
    <property type="nucleotide sequence ID" value="XM_025564101.1"/>
</dbReference>
<dbReference type="PANTHER" id="PTHR22950:SF349">
    <property type="entry name" value="AMINO ACID TRANSPORTER TRANSMEMBRANE DOMAIN-CONTAINING PROTEIN"/>
    <property type="match status" value="1"/>
</dbReference>
<dbReference type="GO" id="GO:0015179">
    <property type="term" value="F:L-amino acid transmembrane transporter activity"/>
    <property type="evidence" value="ECO:0007669"/>
    <property type="project" value="TreeGrafter"/>
</dbReference>
<feature type="transmembrane region" description="Helical" evidence="6">
    <location>
        <begin position="99"/>
        <end position="123"/>
    </location>
</feature>
<evidence type="ECO:0000256" key="2">
    <source>
        <dbReference type="ARBA" id="ARBA00022692"/>
    </source>
</evidence>
<reference evidence="10" key="2">
    <citation type="submission" date="2025-04" db="UniProtKB">
        <authorList>
            <consortium name="RefSeq"/>
        </authorList>
    </citation>
    <scope>IDENTIFICATION</scope>
    <source>
        <tissue evidence="10">Whole body</tissue>
    </source>
</reference>
<feature type="transmembrane region" description="Helical" evidence="6">
    <location>
        <begin position="369"/>
        <end position="388"/>
    </location>
</feature>
<accession>A0A2S2Q088</accession>
<dbReference type="InterPro" id="IPR013057">
    <property type="entry name" value="AA_transpt_TM"/>
</dbReference>
<dbReference type="PANTHER" id="PTHR22950">
    <property type="entry name" value="AMINO ACID TRANSPORTER"/>
    <property type="match status" value="1"/>
</dbReference>
<reference evidence="8" key="1">
    <citation type="submission" date="2018-04" db="EMBL/GenBank/DDBJ databases">
        <title>Transcriptome assembly of Sipha flava.</title>
        <authorList>
            <person name="Scully E.D."/>
            <person name="Geib S.M."/>
            <person name="Palmer N.A."/>
            <person name="Koch K."/>
            <person name="Bradshaw J."/>
            <person name="Heng-Moss T."/>
            <person name="Sarath G."/>
        </authorList>
    </citation>
    <scope>NUCLEOTIDE SEQUENCE</scope>
</reference>
<organism evidence="8">
    <name type="scientific">Sipha flava</name>
    <name type="common">yellow sugarcane aphid</name>
    <dbReference type="NCBI Taxonomy" id="143950"/>
    <lineage>
        <taxon>Eukaryota</taxon>
        <taxon>Metazoa</taxon>
        <taxon>Ecdysozoa</taxon>
        <taxon>Arthropoda</taxon>
        <taxon>Hexapoda</taxon>
        <taxon>Insecta</taxon>
        <taxon>Pterygota</taxon>
        <taxon>Neoptera</taxon>
        <taxon>Paraneoptera</taxon>
        <taxon>Hemiptera</taxon>
        <taxon>Sternorrhyncha</taxon>
        <taxon>Aphidomorpha</taxon>
        <taxon>Aphidoidea</taxon>
        <taxon>Aphididae</taxon>
        <taxon>Sipha</taxon>
    </lineage>
</organism>
<feature type="transmembrane region" description="Helical" evidence="6">
    <location>
        <begin position="281"/>
        <end position="303"/>
    </location>
</feature>
<feature type="transmembrane region" description="Helical" evidence="6">
    <location>
        <begin position="408"/>
        <end position="433"/>
    </location>
</feature>